<evidence type="ECO:0000313" key="2">
    <source>
        <dbReference type="Proteomes" id="UP001371218"/>
    </source>
</evidence>
<keyword evidence="2" id="KW-1185">Reference proteome</keyword>
<evidence type="ECO:0008006" key="3">
    <source>
        <dbReference type="Google" id="ProtNLM"/>
    </source>
</evidence>
<reference evidence="1 2" key="1">
    <citation type="submission" date="2024-04" db="EMBL/GenBank/DDBJ databases">
        <title>Novel species of the genus Ideonella isolated from streams.</title>
        <authorList>
            <person name="Lu H."/>
        </authorList>
    </citation>
    <scope>NUCLEOTIDE SEQUENCE [LARGE SCALE GENOMIC DNA]</scope>
    <source>
        <strain evidence="1 2">DXS29W</strain>
    </source>
</reference>
<protein>
    <recommendedName>
        <fullName evidence="3">Sulphotransferase Stf0 domain-containing protein</fullName>
    </recommendedName>
</protein>
<dbReference type="Proteomes" id="UP001371218">
    <property type="component" value="Unassembled WGS sequence"/>
</dbReference>
<organism evidence="1 2">
    <name type="scientific">Ideonella lacteola</name>
    <dbReference type="NCBI Taxonomy" id="2984193"/>
    <lineage>
        <taxon>Bacteria</taxon>
        <taxon>Pseudomonadati</taxon>
        <taxon>Pseudomonadota</taxon>
        <taxon>Betaproteobacteria</taxon>
        <taxon>Burkholderiales</taxon>
        <taxon>Sphaerotilaceae</taxon>
        <taxon>Ideonella</taxon>
    </lineage>
</organism>
<dbReference type="RefSeq" id="WP_341425686.1">
    <property type="nucleotide sequence ID" value="NZ_JBBUTG010000005.1"/>
</dbReference>
<evidence type="ECO:0000313" key="1">
    <source>
        <dbReference type="EMBL" id="MEK8031309.1"/>
    </source>
</evidence>
<proteinExistence type="predicted"/>
<accession>A0ABU9BNH1</accession>
<dbReference type="Gene3D" id="3.40.50.300">
    <property type="entry name" value="P-loop containing nucleotide triphosphate hydrolases"/>
    <property type="match status" value="1"/>
</dbReference>
<dbReference type="SUPFAM" id="SSF52540">
    <property type="entry name" value="P-loop containing nucleoside triphosphate hydrolases"/>
    <property type="match status" value="1"/>
</dbReference>
<sequence>MSQPSSQRYVILSTPRSGSSHLVDALEAHPHVACLGELFNLNGGAMRSLGIHSSRMLDLAANEPLVYLNEVMALWTQRADAKPVFGFKMMLHHDPRVIDYLASHQDWKVILLRRENSLAQWSSLQLAKLTGEWGSKPKKKRAAAGLPEPDTRIAFNRRSFEAYCERIDSRYRGVQRKVAGHALFEVTTETIDARRDAILGFLGVDAALAPVLPGAGERQNSSSLERRFSNVPDVKRYARKHGLVLSA</sequence>
<dbReference type="EMBL" id="JBBUTG010000005">
    <property type="protein sequence ID" value="MEK8031309.1"/>
    <property type="molecule type" value="Genomic_DNA"/>
</dbReference>
<comment type="caution">
    <text evidence="1">The sequence shown here is derived from an EMBL/GenBank/DDBJ whole genome shotgun (WGS) entry which is preliminary data.</text>
</comment>
<name>A0ABU9BNH1_9BURK</name>
<gene>
    <name evidence="1" type="ORF">AACH06_10815</name>
</gene>
<dbReference type="InterPro" id="IPR027417">
    <property type="entry name" value="P-loop_NTPase"/>
</dbReference>